<dbReference type="OrthoDB" id="6109at2759"/>
<evidence type="ECO:0000256" key="5">
    <source>
        <dbReference type="ARBA" id="ARBA00014577"/>
    </source>
</evidence>
<gene>
    <name evidence="17" type="ORF">CANCADRAFT_3763</name>
</gene>
<protein>
    <recommendedName>
        <fullName evidence="5">DNA damage-binding protein 1</fullName>
    </recommendedName>
    <alternativeName>
        <fullName evidence="6">F-actin-capping protein subunit beta</fullName>
    </alternativeName>
</protein>
<keyword evidence="10" id="KW-0009">Actin-binding</keyword>
<dbReference type="SUPFAM" id="SSF90096">
    <property type="entry name" value="Subunits of heterodimeric actin filament capping protein Capz"/>
    <property type="match status" value="1"/>
</dbReference>
<dbReference type="EMBL" id="KV453843">
    <property type="protein sequence ID" value="ODV89128.1"/>
    <property type="molecule type" value="Genomic_DNA"/>
</dbReference>
<dbReference type="InterPro" id="IPR018846">
    <property type="entry name" value="Beta-prop_RSE1/DDB1/CPSF1_1st"/>
</dbReference>
<proteinExistence type="inferred from homology"/>
<evidence type="ECO:0000256" key="2">
    <source>
        <dbReference type="ARBA" id="ARBA00004245"/>
    </source>
</evidence>
<evidence type="ECO:0000313" key="18">
    <source>
        <dbReference type="Proteomes" id="UP000095023"/>
    </source>
</evidence>
<dbReference type="SUPFAM" id="SSF50998">
    <property type="entry name" value="Quinoprotein alcohol dehydrogenase-like"/>
    <property type="match status" value="1"/>
</dbReference>
<evidence type="ECO:0000256" key="8">
    <source>
        <dbReference type="ARBA" id="ARBA00022490"/>
    </source>
</evidence>
<evidence type="ECO:0000256" key="3">
    <source>
        <dbReference type="ARBA" id="ARBA00006039"/>
    </source>
</evidence>
<dbReference type="Gene3D" id="1.20.58.570">
    <property type="match status" value="1"/>
</dbReference>
<comment type="similarity">
    <text evidence="4">Belongs to the DDB1 family.</text>
</comment>
<dbReference type="InterPro" id="IPR011047">
    <property type="entry name" value="Quinoprotein_ADH-like_sf"/>
</dbReference>
<dbReference type="FunFam" id="1.20.58.570:FF:000001">
    <property type="entry name" value="F-actin-capping protein subunit beta"/>
    <property type="match status" value="1"/>
</dbReference>
<dbReference type="Pfam" id="PF03178">
    <property type="entry name" value="CPSF_A"/>
    <property type="match status" value="1"/>
</dbReference>
<dbReference type="InterPro" id="IPR004871">
    <property type="entry name" value="RSE1/DDB1/CPSF1_C"/>
</dbReference>
<evidence type="ECO:0000256" key="4">
    <source>
        <dbReference type="ARBA" id="ARBA00007453"/>
    </source>
</evidence>
<comment type="subcellular location">
    <subcellularLocation>
        <location evidence="2">Cytoplasm</location>
        <location evidence="2">Cytoskeleton</location>
    </subcellularLocation>
    <subcellularLocation>
        <location evidence="1">Nucleus</location>
    </subcellularLocation>
</comment>
<dbReference type="GO" id="GO:0005737">
    <property type="term" value="C:cytoplasm"/>
    <property type="evidence" value="ECO:0007669"/>
    <property type="project" value="InterPro"/>
</dbReference>
<dbReference type="GO" id="GO:0051015">
    <property type="term" value="F:actin filament binding"/>
    <property type="evidence" value="ECO:0007669"/>
    <property type="project" value="UniProtKB-ARBA"/>
</dbReference>
<organism evidence="17 18">
    <name type="scientific">Tortispora caseinolytica NRRL Y-17796</name>
    <dbReference type="NCBI Taxonomy" id="767744"/>
    <lineage>
        <taxon>Eukaryota</taxon>
        <taxon>Fungi</taxon>
        <taxon>Dikarya</taxon>
        <taxon>Ascomycota</taxon>
        <taxon>Saccharomycotina</taxon>
        <taxon>Trigonopsidomycetes</taxon>
        <taxon>Trigonopsidales</taxon>
        <taxon>Trigonopsidaceae</taxon>
        <taxon>Tortispora</taxon>
    </lineage>
</organism>
<evidence type="ECO:0000256" key="1">
    <source>
        <dbReference type="ARBA" id="ARBA00004123"/>
    </source>
</evidence>
<comment type="function">
    <text evidence="13">F-actin-capping proteins bind in a Ca(2+)-independent manner to the fast growing ends of actin filaments (barbed end) thereby blocking the exchange of subunits at these ends. Unlike other capping proteins (such as gelsolin and severin), these proteins do not sever actin filaments.</text>
</comment>
<evidence type="ECO:0000256" key="11">
    <source>
        <dbReference type="ARBA" id="ARBA00023212"/>
    </source>
</evidence>
<dbReference type="PROSITE" id="PS00231">
    <property type="entry name" value="F_ACTIN_CAPPING_BETA"/>
    <property type="match status" value="1"/>
</dbReference>
<dbReference type="InterPro" id="IPR058543">
    <property type="entry name" value="Beta-prop_RSE1/DDB1/CPSF1_2nd"/>
</dbReference>
<dbReference type="Pfam" id="PF23726">
    <property type="entry name" value="Beta-prop_RSE1_2nd"/>
    <property type="match status" value="1"/>
</dbReference>
<keyword evidence="8" id="KW-0963">Cytoplasm</keyword>
<dbReference type="Pfam" id="PF10433">
    <property type="entry name" value="Beta-prop_RSE1_1st"/>
    <property type="match status" value="1"/>
</dbReference>
<dbReference type="PANTHER" id="PTHR10644">
    <property type="entry name" value="DNA REPAIR/RNA PROCESSING CPSF FAMILY"/>
    <property type="match status" value="1"/>
</dbReference>
<evidence type="ECO:0000256" key="10">
    <source>
        <dbReference type="ARBA" id="ARBA00023203"/>
    </source>
</evidence>
<comment type="similarity">
    <text evidence="3">Belongs to the F-actin-capping protein beta subunit family.</text>
</comment>
<dbReference type="Pfam" id="PF01115">
    <property type="entry name" value="F_actin_cap_B"/>
    <property type="match status" value="1"/>
</dbReference>
<keyword evidence="9" id="KW-0507">mRNA processing</keyword>
<evidence type="ECO:0000259" key="16">
    <source>
        <dbReference type="Pfam" id="PF23726"/>
    </source>
</evidence>
<dbReference type="Gene3D" id="3.90.1150.210">
    <property type="entry name" value="F-actin capping protein, beta subunit"/>
    <property type="match status" value="1"/>
</dbReference>
<dbReference type="GO" id="GO:0051016">
    <property type="term" value="P:barbed-end actin filament capping"/>
    <property type="evidence" value="ECO:0007669"/>
    <property type="project" value="InterPro"/>
</dbReference>
<evidence type="ECO:0000256" key="6">
    <source>
        <dbReference type="ARBA" id="ARBA00021859"/>
    </source>
</evidence>
<dbReference type="InterPro" id="IPR019771">
    <property type="entry name" value="F-actin_capping_bsu_CS"/>
</dbReference>
<dbReference type="GO" id="GO:0030036">
    <property type="term" value="P:actin cytoskeleton organization"/>
    <property type="evidence" value="ECO:0007669"/>
    <property type="project" value="InterPro"/>
</dbReference>
<dbReference type="PRINTS" id="PR00192">
    <property type="entry name" value="FACTINCAPB"/>
</dbReference>
<keyword evidence="11" id="KW-0206">Cytoskeleton</keyword>
<evidence type="ECO:0000256" key="9">
    <source>
        <dbReference type="ARBA" id="ARBA00022664"/>
    </source>
</evidence>
<accession>A0A1E4TBU3</accession>
<evidence type="ECO:0000256" key="12">
    <source>
        <dbReference type="ARBA" id="ARBA00023242"/>
    </source>
</evidence>
<dbReference type="GO" id="GO:0006397">
    <property type="term" value="P:mRNA processing"/>
    <property type="evidence" value="ECO:0007669"/>
    <property type="project" value="UniProtKB-KW"/>
</dbReference>
<reference evidence="18" key="1">
    <citation type="submission" date="2016-02" db="EMBL/GenBank/DDBJ databases">
        <title>Comparative genomics of biotechnologically important yeasts.</title>
        <authorList>
            <consortium name="DOE Joint Genome Institute"/>
            <person name="Riley R."/>
            <person name="Haridas S."/>
            <person name="Wolfe K.H."/>
            <person name="Lopes M.R."/>
            <person name="Hittinger C.T."/>
            <person name="Goker M."/>
            <person name="Salamov A."/>
            <person name="Wisecaver J."/>
            <person name="Long T.M."/>
            <person name="Aerts A.L."/>
            <person name="Barry K."/>
            <person name="Choi C."/>
            <person name="Clum A."/>
            <person name="Coughlan A.Y."/>
            <person name="Deshpande S."/>
            <person name="Douglass A.P."/>
            <person name="Hanson S.J."/>
            <person name="Klenk H.-P."/>
            <person name="Labutti K."/>
            <person name="Lapidus A."/>
            <person name="Lindquist E."/>
            <person name="Lipzen A."/>
            <person name="Meier-Kolthoff J.P."/>
            <person name="Ohm R.A."/>
            <person name="Otillar R.P."/>
            <person name="Pangilinan J."/>
            <person name="Peng Y."/>
            <person name="Rokas A."/>
            <person name="Rosa C.A."/>
            <person name="Scheuner C."/>
            <person name="Sibirny A.A."/>
            <person name="Slot J.C."/>
            <person name="Stielow J.B."/>
            <person name="Sun H."/>
            <person name="Kurtzman C.P."/>
            <person name="Blackwell M."/>
            <person name="Jeffries T.W."/>
            <person name="Grigoriev I.V."/>
        </authorList>
    </citation>
    <scope>NUCLEOTIDE SEQUENCE [LARGE SCALE GENOMIC DNA]</scope>
    <source>
        <strain evidence="18">NRRL Y-17796</strain>
    </source>
</reference>
<evidence type="ECO:0000256" key="13">
    <source>
        <dbReference type="ARBA" id="ARBA00025389"/>
    </source>
</evidence>
<dbReference type="InterPro" id="IPR043175">
    <property type="entry name" value="CAPZB_N"/>
</dbReference>
<dbReference type="Proteomes" id="UP000095023">
    <property type="component" value="Unassembled WGS sequence"/>
</dbReference>
<feature type="domain" description="RSE1/DDB1/CPSF1 second beta-propeller" evidence="16">
    <location>
        <begin position="558"/>
        <end position="971"/>
    </location>
</feature>
<name>A0A1E4TBU3_9ASCO</name>
<dbReference type="InterPro" id="IPR037282">
    <property type="entry name" value="CapZ_alpha/beta"/>
</dbReference>
<keyword evidence="7" id="KW-0117">Actin capping</keyword>
<dbReference type="GO" id="GO:0003676">
    <property type="term" value="F:nucleic acid binding"/>
    <property type="evidence" value="ECO:0007669"/>
    <property type="project" value="InterPro"/>
</dbReference>
<evidence type="ECO:0000259" key="14">
    <source>
        <dbReference type="Pfam" id="PF03178"/>
    </source>
</evidence>
<dbReference type="InterPro" id="IPR015943">
    <property type="entry name" value="WD40/YVTN_repeat-like_dom_sf"/>
</dbReference>
<feature type="domain" description="RSE1/DDB1/CPSF1 C-terminal" evidence="14">
    <location>
        <begin position="1063"/>
        <end position="1399"/>
    </location>
</feature>
<dbReference type="InterPro" id="IPR050358">
    <property type="entry name" value="RSE1/DDB1/CFT1"/>
</dbReference>
<dbReference type="InterPro" id="IPR001698">
    <property type="entry name" value="CAPZB"/>
</dbReference>
<keyword evidence="18" id="KW-1185">Reference proteome</keyword>
<evidence type="ECO:0000256" key="7">
    <source>
        <dbReference type="ARBA" id="ARBA00022467"/>
    </source>
</evidence>
<dbReference type="GO" id="GO:0005634">
    <property type="term" value="C:nucleus"/>
    <property type="evidence" value="ECO:0007669"/>
    <property type="project" value="UniProtKB-SubCell"/>
</dbReference>
<keyword evidence="12" id="KW-0539">Nucleus</keyword>
<sequence length="1693" mass="188239">MHLYRELTKPTQVTAAVSCSLVSPKSQNLVIARSNLLQIYDVLETQISKDNDDHPLLNQDATEGEDQFIGDVIIAETQTSSSLNLIYEQTLSTSITALVAFRTIESSCDYIAISSPPSSFSVVKWNSTDRSLLTVSLHDYENYSVDPSTQTVENGALPDSLRALHSESFGQDIRLVVDPANTAIIMFFQRQMFAVLPFSKHEYDEDPPARVPIIDAPETVMPLYWPSYVKTATQLIPGLTNVIDFAFLYEYNDPTIAFLTFTEPTWTGLLPARQDTMQLYIVACDLLKGQFDLVVTIPKLPYDLEYLVPLRGPSGGVMAVGANELVYIAPTGRIIAAPVNKFSEIGTHMTMVLGKKFEHLDLFLEESKAIHLFGRNEILLFTNKGQTVVISLKLEGRLVESFSISLIDAPPVPHPRLIVPFTQRTNVFVSSYVSDSYLFGWDISLAEKQLLDSVATTVAEMDDADDDDFLYSTTTKSKVGAFQADSNSLTKLYLHDSLPNHGPILDIATGRCWVDNGAEIQTHSGTHEIVAARGQGSNCSGISIFRQHITFPQRYGFEVMGCKGIWAIPTRQFNSLVTEMENESEVIDNLMFISENDKTLVYRIEGEQFQSIDGSNEFNSDDSTVAVGTLLFNGLVVQITPIDIRIYDSELNVMQFIPLSREVIERYAKRLRTREIGEDVTLLDDSYAHPLVSAYFADPHLVLLFEDGNLVIYSASTSTCLLEKVSVPNIFSACRTVYAGILDSETTVFQPFMKDIANGIPTASEDVPMNNILSAEASSFLKQAQVATSNRRILLALDMDGMLMAVTLSDLSVLWHIPDFADLPEITVVTPGSPKRAKDARQSISFQHGLARDPIVEVCLCAIGEPGNKQDVLVARTSTDHLMLYEFFWHDEVLRIKKIPNLVFPKPLQEIEEQSFIFSFGLSRKKLYPINGMLFTRGLAPFVIVGTTHSKPHVYPVGGLNGISGVSAIRTGVDAESANIIFCDGLGSVTVCSIPSDVDLSNTWITKKVNYDDIDDIQCISYYDPGQIYIIGASRDIDYRALDDEGLAIPNSNIIPPAPKTKKSVLRLITPRLWEAHIDEYELDDGEAVTDMRVMQLDMSETDHSNLKWVLAVGTSIIRGEDLYERGYFYLFDIVGVVPEPGHPERAFKLKLLTREDVASPVSHVCDVHGYLMTVQGNRAMLRSLRDDNSVVPSAFLDLNLYTTQVKSIKDFMLFGDVLHGLYLTTFIRDPYRVVTLGKDQEKMHVAAADFVVDRAELYMIAADVKGNLHILQYDPDDVKSFSGQNLLHRSEFYSGLKVQVFERIAVAQPSNDGYLDVIPGVASLCIGGTQEGSLVSVSPISESSYRSLNYLQQQVWNRMDIVAGFNPRSYRQSKSNTRPHAIPTFPRPVIDGSVISEFMFMSRRRQMEVSRRIGGNIGDLLGDIAELFWNSDEVFDAALDLLRRVNPRNVGSNLLEVCKLAPDLAADLLASVDQPLELKKCTSSGKMFLACDYNRDGDSYRSPWSNEYQPPIAEGIKPSDAIRKLEIAANTAFGVYTDLYYERGHSSVYMWEVDDGFAGVVLFRKDGSTNSVWHSIHVFEVIPSGSSSATYRLTSTIILNLAKTTAAAGSIDLGGNLSRQFERNMSLDNSETAHVANIGRLVEESESKMRNQLQEVYFGKAQDIIGDLRSIVDLDTTKEEGTRQKTMIAGLQ</sequence>
<dbReference type="GO" id="GO:0008290">
    <property type="term" value="C:F-actin capping protein complex"/>
    <property type="evidence" value="ECO:0007669"/>
    <property type="project" value="InterPro"/>
</dbReference>
<dbReference type="InterPro" id="IPR042276">
    <property type="entry name" value="CapZ_alpha/beta_2"/>
</dbReference>
<dbReference type="Gene3D" id="2.130.10.10">
    <property type="entry name" value="YVTN repeat-like/Quinoprotein amine dehydrogenase"/>
    <property type="match status" value="3"/>
</dbReference>
<feature type="domain" description="RSE1/DDB1/CPSF1 first beta-propeller" evidence="15">
    <location>
        <begin position="76"/>
        <end position="439"/>
    </location>
</feature>
<evidence type="ECO:0000259" key="15">
    <source>
        <dbReference type="Pfam" id="PF10433"/>
    </source>
</evidence>
<evidence type="ECO:0000313" key="17">
    <source>
        <dbReference type="EMBL" id="ODV89128.1"/>
    </source>
</evidence>